<sequence length="600" mass="67813">MEMQKIRKFKFLSRSFLEKNIINSVPARRVLDLHHTEVPSHNRELYEYMNQAMGAANKSPREDVLPADDVVWLITCQVQRTGANVANYLNVYSANLDQKLSEPSALGGVLNIGNTCYLGAAIQTLANVSELSAFLLTNEQRFSHLPMVRKYAQMLRALLERKETASPQELKEAISAASTLFVDNVQHDSQEFLQFFLDALHESLKKVPEAKREVPSEETLEQKKAVEGEGGAEHVAAVHDGDGMWQNAHNQWKKEVLSAKEGSTVLDLFAGQFLSKLHCPNCAHSSNTFELFTMLQLQIPVPESIWILFKAVKSDINSKVVRYAMRIPMTTELVSIKQLICARIGIATGEGHIIIQNKSDRKYNADVSRMFNAKEDEAETDCTLMGMSLHDIEIWCFEARNLSADYGNRIIEVYSESPFIDDPSLAEPDSSDVRLLNIDTCLKDFTSEEQIDGSHCDNCKSSSSKLAKQLSFTRLPDILVICFKRFIFVPSLGRFSKQGVPVSFPLDNFDPSPYFAPDVPQQFLSNSRYFCIGIVTHHGQLNFGHYCSYVRDLSSNKWIFCNDSKTLLMDSVPNTRDAYIVYYQRRADVRTSTVRRDPQG</sequence>
<dbReference type="AlphaFoldDB" id="A0A183BV47"/>
<proteinExistence type="predicted"/>
<feature type="compositionally biased region" description="Basic and acidic residues" evidence="3">
    <location>
        <begin position="210"/>
        <end position="227"/>
    </location>
</feature>
<feature type="region of interest" description="Disordered" evidence="3">
    <location>
        <begin position="210"/>
        <end position="231"/>
    </location>
</feature>
<evidence type="ECO:0000256" key="2">
    <source>
        <dbReference type="ARBA" id="ARBA00012759"/>
    </source>
</evidence>
<accession>A0A183BV47</accession>
<dbReference type="InterPro" id="IPR050185">
    <property type="entry name" value="Ub_carboxyl-term_hydrolase"/>
</dbReference>
<organism evidence="5 6">
    <name type="scientific">Globodera pallida</name>
    <name type="common">Potato cyst nematode worm</name>
    <name type="synonym">Heterodera pallida</name>
    <dbReference type="NCBI Taxonomy" id="36090"/>
    <lineage>
        <taxon>Eukaryota</taxon>
        <taxon>Metazoa</taxon>
        <taxon>Ecdysozoa</taxon>
        <taxon>Nematoda</taxon>
        <taxon>Chromadorea</taxon>
        <taxon>Rhabditida</taxon>
        <taxon>Tylenchina</taxon>
        <taxon>Tylenchomorpha</taxon>
        <taxon>Tylenchoidea</taxon>
        <taxon>Heteroderidae</taxon>
        <taxon>Heteroderinae</taxon>
        <taxon>Globodera</taxon>
    </lineage>
</organism>
<evidence type="ECO:0000313" key="5">
    <source>
        <dbReference type="Proteomes" id="UP000050741"/>
    </source>
</evidence>
<evidence type="ECO:0000259" key="4">
    <source>
        <dbReference type="PROSITE" id="PS50235"/>
    </source>
</evidence>
<dbReference type="Gene3D" id="3.90.70.10">
    <property type="entry name" value="Cysteine proteinases"/>
    <property type="match status" value="2"/>
</dbReference>
<keyword evidence="5" id="KW-1185">Reference proteome</keyword>
<dbReference type="EC" id="3.4.19.12" evidence="2"/>
<comment type="catalytic activity">
    <reaction evidence="1">
        <text>Thiol-dependent hydrolysis of ester, thioester, amide, peptide and isopeptide bonds formed by the C-terminal Gly of ubiquitin (a 76-residue protein attached to proteins as an intracellular targeting signal).</text>
        <dbReference type="EC" id="3.4.19.12"/>
    </reaction>
</comment>
<feature type="domain" description="USP" evidence="4">
    <location>
        <begin position="107"/>
        <end position="586"/>
    </location>
</feature>
<dbReference type="Pfam" id="PF00443">
    <property type="entry name" value="UCH"/>
    <property type="match status" value="1"/>
</dbReference>
<dbReference type="Proteomes" id="UP000050741">
    <property type="component" value="Unassembled WGS sequence"/>
</dbReference>
<dbReference type="GO" id="GO:0016579">
    <property type="term" value="P:protein deubiquitination"/>
    <property type="evidence" value="ECO:0007669"/>
    <property type="project" value="InterPro"/>
</dbReference>
<name>A0A183BV47_GLOPA</name>
<evidence type="ECO:0000256" key="1">
    <source>
        <dbReference type="ARBA" id="ARBA00000707"/>
    </source>
</evidence>
<dbReference type="PANTHER" id="PTHR21646:SF93">
    <property type="entry name" value="UBIQUITIN HYDROLASE B"/>
    <property type="match status" value="1"/>
</dbReference>
<dbReference type="GO" id="GO:0004843">
    <property type="term" value="F:cysteine-type deubiquitinase activity"/>
    <property type="evidence" value="ECO:0007669"/>
    <property type="project" value="UniProtKB-EC"/>
</dbReference>
<dbReference type="WBParaSite" id="GPLIN_000448400">
    <property type="protein sequence ID" value="GPLIN_000448400"/>
    <property type="gene ID" value="GPLIN_000448400"/>
</dbReference>
<dbReference type="SUPFAM" id="SSF54001">
    <property type="entry name" value="Cysteine proteinases"/>
    <property type="match status" value="1"/>
</dbReference>
<reference evidence="6" key="2">
    <citation type="submission" date="2016-06" db="UniProtKB">
        <authorList>
            <consortium name="WormBaseParasite"/>
        </authorList>
    </citation>
    <scope>IDENTIFICATION</scope>
</reference>
<evidence type="ECO:0000256" key="3">
    <source>
        <dbReference type="SAM" id="MobiDB-lite"/>
    </source>
</evidence>
<dbReference type="InterPro" id="IPR038765">
    <property type="entry name" value="Papain-like_cys_pep_sf"/>
</dbReference>
<evidence type="ECO:0000313" key="6">
    <source>
        <dbReference type="WBParaSite" id="GPLIN_000448400"/>
    </source>
</evidence>
<protein>
    <recommendedName>
        <fullName evidence="2">ubiquitinyl hydrolase 1</fullName>
        <ecNumber evidence="2">3.4.19.12</ecNumber>
    </recommendedName>
</protein>
<reference evidence="5" key="1">
    <citation type="submission" date="2014-05" db="EMBL/GenBank/DDBJ databases">
        <title>The genome and life-stage specific transcriptomes of Globodera pallida elucidate key aspects of plant parasitism by a cyst nematode.</title>
        <authorList>
            <person name="Cotton J.A."/>
            <person name="Lilley C.J."/>
            <person name="Jones L.M."/>
            <person name="Kikuchi T."/>
            <person name="Reid A.J."/>
            <person name="Thorpe P."/>
            <person name="Tsai I.J."/>
            <person name="Beasley H."/>
            <person name="Blok V."/>
            <person name="Cock P.J.A."/>
            <person name="Van den Akker S.E."/>
            <person name="Holroyd N."/>
            <person name="Hunt M."/>
            <person name="Mantelin S."/>
            <person name="Naghra H."/>
            <person name="Pain A."/>
            <person name="Palomares-Rius J.E."/>
            <person name="Zarowiecki M."/>
            <person name="Berriman M."/>
            <person name="Jones J.T."/>
            <person name="Urwin P.E."/>
        </authorList>
    </citation>
    <scope>NUCLEOTIDE SEQUENCE [LARGE SCALE GENOMIC DNA]</scope>
    <source>
        <strain evidence="5">Lindley</strain>
    </source>
</reference>
<dbReference type="PROSITE" id="PS50235">
    <property type="entry name" value="USP_3"/>
    <property type="match status" value="1"/>
</dbReference>
<dbReference type="InterPro" id="IPR001394">
    <property type="entry name" value="Peptidase_C19_UCH"/>
</dbReference>
<dbReference type="InterPro" id="IPR028889">
    <property type="entry name" value="USP"/>
</dbReference>
<dbReference type="PANTHER" id="PTHR21646">
    <property type="entry name" value="UBIQUITIN CARBOXYL-TERMINAL HYDROLASE"/>
    <property type="match status" value="1"/>
</dbReference>